<proteinExistence type="predicted"/>
<protein>
    <submittedName>
        <fullName evidence="1">Uncharacterized protein</fullName>
    </submittedName>
</protein>
<organism evidence="1">
    <name type="scientific">Siphoviridae sp. ctr0c13</name>
    <dbReference type="NCBI Taxonomy" id="2825683"/>
    <lineage>
        <taxon>Viruses</taxon>
        <taxon>Duplodnaviria</taxon>
        <taxon>Heunggongvirae</taxon>
        <taxon>Uroviricota</taxon>
        <taxon>Caudoviricetes</taxon>
    </lineage>
</organism>
<sequence length="77" mass="9476">MELMKLLGGYEQRRMNRLWLVSYFTANLMGAQIRNISPEKLMQPFLPKKTKEEKVREREDFFTSFYAERKEEERWQP</sequence>
<evidence type="ECO:0000313" key="1">
    <source>
        <dbReference type="EMBL" id="DAF86048.1"/>
    </source>
</evidence>
<dbReference type="EMBL" id="BK015935">
    <property type="protein sequence ID" value="DAF86048.1"/>
    <property type="molecule type" value="Genomic_DNA"/>
</dbReference>
<name>A0A8S5TV40_9CAUD</name>
<accession>A0A8S5TV40</accession>
<reference evidence="1" key="1">
    <citation type="journal article" date="2021" name="Proc. Natl. Acad. Sci. U.S.A.">
        <title>A Catalog of Tens of Thousands of Viruses from Human Metagenomes Reveals Hidden Associations with Chronic Diseases.</title>
        <authorList>
            <person name="Tisza M.J."/>
            <person name="Buck C.B."/>
        </authorList>
    </citation>
    <scope>NUCLEOTIDE SEQUENCE</scope>
    <source>
        <strain evidence="1">Ctr0c13</strain>
    </source>
</reference>